<proteinExistence type="predicted"/>
<reference evidence="1 2" key="1">
    <citation type="submission" date="2007-06" db="EMBL/GenBank/DDBJ databases">
        <authorList>
            <person name="Shimkets L."/>
            <person name="Ferriera S."/>
            <person name="Johnson J."/>
            <person name="Kravitz S."/>
            <person name="Beeson K."/>
            <person name="Sutton G."/>
            <person name="Rogers Y.-H."/>
            <person name="Friedman R."/>
            <person name="Frazier M."/>
            <person name="Venter J.C."/>
        </authorList>
    </citation>
    <scope>NUCLEOTIDE SEQUENCE [LARGE SCALE GENOMIC DNA]</scope>
    <source>
        <strain evidence="1 2">SIR-1</strain>
    </source>
</reference>
<comment type="caution">
    <text evidence="1">The sequence shown here is derived from an EMBL/GenBank/DDBJ whole genome shotgun (WGS) entry which is preliminary data.</text>
</comment>
<dbReference type="AlphaFoldDB" id="A6GJ28"/>
<protein>
    <submittedName>
        <fullName evidence="1">Uncharacterized protein</fullName>
    </submittedName>
</protein>
<evidence type="ECO:0000313" key="2">
    <source>
        <dbReference type="Proteomes" id="UP000005801"/>
    </source>
</evidence>
<accession>A6GJ28</accession>
<evidence type="ECO:0000313" key="1">
    <source>
        <dbReference type="EMBL" id="EDM74142.1"/>
    </source>
</evidence>
<keyword evidence="2" id="KW-1185">Reference proteome</keyword>
<feature type="non-terminal residue" evidence="1">
    <location>
        <position position="1"/>
    </location>
</feature>
<dbReference type="Proteomes" id="UP000005801">
    <property type="component" value="Unassembled WGS sequence"/>
</dbReference>
<name>A6GJ28_9BACT</name>
<gene>
    <name evidence="1" type="ORF">PPSIR1_32799</name>
</gene>
<sequence>VECEEAFPTGDTPFQLQATSTTLRIGWGEGGSQDEGWFPWWSGVIFVR</sequence>
<organism evidence="1 2">
    <name type="scientific">Plesiocystis pacifica SIR-1</name>
    <dbReference type="NCBI Taxonomy" id="391625"/>
    <lineage>
        <taxon>Bacteria</taxon>
        <taxon>Pseudomonadati</taxon>
        <taxon>Myxococcota</taxon>
        <taxon>Polyangia</taxon>
        <taxon>Nannocystales</taxon>
        <taxon>Nannocystaceae</taxon>
        <taxon>Plesiocystis</taxon>
    </lineage>
</organism>
<dbReference type="EMBL" id="ABCS01000147">
    <property type="protein sequence ID" value="EDM74142.1"/>
    <property type="molecule type" value="Genomic_DNA"/>
</dbReference>